<evidence type="ECO:0000313" key="3">
    <source>
        <dbReference type="WBParaSite" id="ACRNAN_Path_832.g3173.t1"/>
    </source>
</evidence>
<protein>
    <submittedName>
        <fullName evidence="3">Uncharacterized protein</fullName>
    </submittedName>
</protein>
<evidence type="ECO:0000313" key="2">
    <source>
        <dbReference type="Proteomes" id="UP000887540"/>
    </source>
</evidence>
<dbReference type="WBParaSite" id="ACRNAN_Path_832.g3173.t1">
    <property type="protein sequence ID" value="ACRNAN_Path_832.g3173.t1"/>
    <property type="gene ID" value="ACRNAN_Path_832.g3173"/>
</dbReference>
<keyword evidence="2" id="KW-1185">Reference proteome</keyword>
<dbReference type="AlphaFoldDB" id="A0A914CC07"/>
<feature type="region of interest" description="Disordered" evidence="1">
    <location>
        <begin position="1"/>
        <end position="114"/>
    </location>
</feature>
<name>A0A914CC07_9BILA</name>
<accession>A0A914CC07</accession>
<reference evidence="3" key="1">
    <citation type="submission" date="2022-11" db="UniProtKB">
        <authorList>
            <consortium name="WormBaseParasite"/>
        </authorList>
    </citation>
    <scope>IDENTIFICATION</scope>
</reference>
<proteinExistence type="predicted"/>
<organism evidence="2 3">
    <name type="scientific">Acrobeloides nanus</name>
    <dbReference type="NCBI Taxonomy" id="290746"/>
    <lineage>
        <taxon>Eukaryota</taxon>
        <taxon>Metazoa</taxon>
        <taxon>Ecdysozoa</taxon>
        <taxon>Nematoda</taxon>
        <taxon>Chromadorea</taxon>
        <taxon>Rhabditida</taxon>
        <taxon>Tylenchina</taxon>
        <taxon>Cephalobomorpha</taxon>
        <taxon>Cephaloboidea</taxon>
        <taxon>Cephalobidae</taxon>
        <taxon>Acrobeloides</taxon>
    </lineage>
</organism>
<evidence type="ECO:0000256" key="1">
    <source>
        <dbReference type="SAM" id="MobiDB-lite"/>
    </source>
</evidence>
<sequence length="114" mass="12391">MSYSPDVNLPPPLAESESALTTLGSEQFGAGGDDYGLNSNLHQRQHGGNLVGSQYDRRKPYYPAGTADIPPSLTEPTNNRVAMESEQFENDFGPNNVRNRNKDPNVPSAVKDLS</sequence>
<dbReference type="Proteomes" id="UP000887540">
    <property type="component" value="Unplaced"/>
</dbReference>